<protein>
    <recommendedName>
        <fullName evidence="1">DUF403 domain-containing protein</fullName>
    </recommendedName>
</protein>
<name>A0ABM6WQE0_9RHOB</name>
<evidence type="ECO:0000313" key="2">
    <source>
        <dbReference type="EMBL" id="AWX92850.1"/>
    </source>
</evidence>
<accession>A0ABM6WQE0</accession>
<feature type="domain" description="DUF403" evidence="1">
    <location>
        <begin position="1"/>
        <end position="318"/>
    </location>
</feature>
<gene>
    <name evidence="2" type="ORF">DPM13_05830</name>
</gene>
<dbReference type="Pfam" id="PF04168">
    <property type="entry name" value="Alpha-E"/>
    <property type="match status" value="1"/>
</dbReference>
<dbReference type="PANTHER" id="PTHR34595">
    <property type="entry name" value="BLR5612 PROTEIN"/>
    <property type="match status" value="1"/>
</dbReference>
<dbReference type="RefSeq" id="WP_112887636.1">
    <property type="nucleotide sequence ID" value="NZ_CP030239.1"/>
</dbReference>
<dbReference type="PANTHER" id="PTHR34595:SF7">
    <property type="entry name" value="SLL1039 PROTEIN"/>
    <property type="match status" value="1"/>
</dbReference>
<dbReference type="InterPro" id="IPR007296">
    <property type="entry name" value="DUF403"/>
</dbReference>
<keyword evidence="3" id="KW-1185">Reference proteome</keyword>
<sequence length="322" mass="35859">MLSRTAANLFWMGRHLERAETAARLLDVGQRITLLPNTEEGYRNEWESLLRSAGARGAFASRYGDAINQDNIVSWLFFDCDNPSSVASCIERAREGGRIVRTALTSQVWDALNTAYQELRDLNRQPRETVDTAMLTDFTTRHGSTVRGAINATQLRSDGWHFINLGYSLERADATSRLLVVKYFVARSHAGGVAQQLGQERSEGCAGDPADAVGASGRSMALWWRHHRQQVADFLILNGESPRSLLTSLYEAVWNLDGLVRRYGEGVPATASVKARQTLESLMARDIDAIFDEGLHEFLTWFIGEIGAVSDAVHDDYFSGRM</sequence>
<evidence type="ECO:0000259" key="1">
    <source>
        <dbReference type="Pfam" id="PF04168"/>
    </source>
</evidence>
<proteinExistence type="predicted"/>
<dbReference type="InterPro" id="IPR051680">
    <property type="entry name" value="ATP-dep_Glu-Cys_Ligase-2"/>
</dbReference>
<organism evidence="2 3">
    <name type="scientific">Paracoccus mutanolyticus</name>
    <dbReference type="NCBI Taxonomy" id="1499308"/>
    <lineage>
        <taxon>Bacteria</taxon>
        <taxon>Pseudomonadati</taxon>
        <taxon>Pseudomonadota</taxon>
        <taxon>Alphaproteobacteria</taxon>
        <taxon>Rhodobacterales</taxon>
        <taxon>Paracoccaceae</taxon>
        <taxon>Paracoccus</taxon>
    </lineage>
</organism>
<evidence type="ECO:0000313" key="3">
    <source>
        <dbReference type="Proteomes" id="UP000249922"/>
    </source>
</evidence>
<dbReference type="EMBL" id="CP030239">
    <property type="protein sequence ID" value="AWX92850.1"/>
    <property type="molecule type" value="Genomic_DNA"/>
</dbReference>
<dbReference type="Proteomes" id="UP000249922">
    <property type="component" value="Chromosome"/>
</dbReference>
<reference evidence="2 3" key="1">
    <citation type="submission" date="2018-06" db="EMBL/GenBank/DDBJ databases">
        <title>Complete genome sequence of Paracoccus mutanolyticus strain RSP-02 isolated from cellulosic waste.</title>
        <authorList>
            <person name="Amrutha R.N."/>
            <person name="Shrivastav A."/>
            <person name="Buddana S.K."/>
            <person name="Deshpande U."/>
            <person name="Prakasham R.S."/>
        </authorList>
    </citation>
    <scope>NUCLEOTIDE SEQUENCE [LARGE SCALE GENOMIC DNA]</scope>
    <source>
        <strain evidence="2 3">RSP-02</strain>
    </source>
</reference>